<reference evidence="2 3" key="1">
    <citation type="submission" date="2010-07" db="EMBL/GenBank/DDBJ databases">
        <authorList>
            <person name="Sid Ahmed O."/>
        </authorList>
    </citation>
    <scope>NUCLEOTIDE SEQUENCE [LARGE SCALE GENOMIC DNA]</scope>
    <source>
        <strain evidence="2 3">TX4248</strain>
    </source>
</reference>
<name>A0A125W7W0_ENTFL</name>
<dbReference type="AlphaFoldDB" id="A0A125W7W0"/>
<keyword evidence="1" id="KW-0472">Membrane</keyword>
<protein>
    <submittedName>
        <fullName evidence="2">Uncharacterized protein</fullName>
    </submittedName>
</protein>
<evidence type="ECO:0000313" key="3">
    <source>
        <dbReference type="Proteomes" id="UP000004846"/>
    </source>
</evidence>
<dbReference type="HOGENOM" id="CLU_166015_0_0_9"/>
<accession>A0A125W7W0</accession>
<proteinExistence type="predicted"/>
<sequence length="120" mass="13918">MKVSIEWAKNDLLSKLPVTIFIDERCATRLTADKRRTFIFHNPVALRLGSRFFSSQIIEIAESCTLKVSFNWSCVYLFCIWLLAVKLWIGSVSGRTIVVVALIGVLTYWRRYLLKIKKMT</sequence>
<feature type="transmembrane region" description="Helical" evidence="1">
    <location>
        <begin position="95"/>
        <end position="113"/>
    </location>
</feature>
<comment type="caution">
    <text evidence="2">The sequence shown here is derived from an EMBL/GenBank/DDBJ whole genome shotgun (WGS) entry which is preliminary data.</text>
</comment>
<organism evidence="2 3">
    <name type="scientific">Enterococcus faecalis TX4248</name>
    <dbReference type="NCBI Taxonomy" id="749495"/>
    <lineage>
        <taxon>Bacteria</taxon>
        <taxon>Bacillati</taxon>
        <taxon>Bacillota</taxon>
        <taxon>Bacilli</taxon>
        <taxon>Lactobacillales</taxon>
        <taxon>Enterococcaceae</taxon>
        <taxon>Enterococcus</taxon>
    </lineage>
</organism>
<evidence type="ECO:0000313" key="2">
    <source>
        <dbReference type="EMBL" id="EFM83425.1"/>
    </source>
</evidence>
<keyword evidence="1" id="KW-1133">Transmembrane helix</keyword>
<feature type="transmembrane region" description="Helical" evidence="1">
    <location>
        <begin position="70"/>
        <end position="89"/>
    </location>
</feature>
<dbReference type="RefSeq" id="WP_002358008.1">
    <property type="nucleotide sequence ID" value="NZ_GL454430.1"/>
</dbReference>
<dbReference type="Proteomes" id="UP000004846">
    <property type="component" value="Unassembled WGS sequence"/>
</dbReference>
<gene>
    <name evidence="2" type="ORF">HMPREF9498_00882</name>
</gene>
<keyword evidence="1" id="KW-0812">Transmembrane</keyword>
<dbReference type="EMBL" id="AEBR01000025">
    <property type="protein sequence ID" value="EFM83425.1"/>
    <property type="molecule type" value="Genomic_DNA"/>
</dbReference>
<evidence type="ECO:0000256" key="1">
    <source>
        <dbReference type="SAM" id="Phobius"/>
    </source>
</evidence>
<dbReference type="GeneID" id="60893531"/>